<dbReference type="AlphaFoldDB" id="A0A8T9QC78"/>
<evidence type="ECO:0000313" key="1">
    <source>
        <dbReference type="EMBL" id="UOQ75117.1"/>
    </source>
</evidence>
<geneLocation type="plasmid" evidence="1 2">
    <name>unnamed1</name>
</geneLocation>
<evidence type="ECO:0000313" key="2">
    <source>
        <dbReference type="Proteomes" id="UP000831796"/>
    </source>
</evidence>
<name>A0A8T9QC78_9BACT</name>
<protein>
    <submittedName>
        <fullName evidence="1">Uncharacterized protein</fullName>
    </submittedName>
</protein>
<keyword evidence="2" id="KW-1185">Reference proteome</keyword>
<gene>
    <name evidence="1" type="ORF">MUN79_29010</name>
</gene>
<organism evidence="1 2">
    <name type="scientific">Hymenobacter cellulosilyticus</name>
    <dbReference type="NCBI Taxonomy" id="2932248"/>
    <lineage>
        <taxon>Bacteria</taxon>
        <taxon>Pseudomonadati</taxon>
        <taxon>Bacteroidota</taxon>
        <taxon>Cytophagia</taxon>
        <taxon>Cytophagales</taxon>
        <taxon>Hymenobacteraceae</taxon>
        <taxon>Hymenobacter</taxon>
    </lineage>
</organism>
<accession>A0A8T9QC78</accession>
<proteinExistence type="predicted"/>
<dbReference type="KEGG" id="hcu:MUN79_29010"/>
<keyword evidence="1" id="KW-0614">Plasmid</keyword>
<dbReference type="Proteomes" id="UP000831796">
    <property type="component" value="Plasmid unnamed1"/>
</dbReference>
<dbReference type="EMBL" id="CP095047">
    <property type="protein sequence ID" value="UOQ75117.1"/>
    <property type="molecule type" value="Genomic_DNA"/>
</dbReference>
<dbReference type="RefSeq" id="WP_244678450.1">
    <property type="nucleotide sequence ID" value="NZ_CP095047.1"/>
</dbReference>
<sequence>MFYDIYGLSMGRDQSTVERFLRHFCYRDPIAEPLQDQWVQVWPSEKYHIPELIELPMTSIADMIAYAVRHPNHGFVFYNQFALRTNVKSAIVKFTYDGKVVFGISISDAYQVLAIEAEIKHVTQAYKSYIAVEYPPACDEEEFDADVLMWQDSREDYC</sequence>
<reference evidence="1" key="1">
    <citation type="submission" date="2022-04" db="EMBL/GenBank/DDBJ databases">
        <title>Hymenobacter sp. isolated from the air.</title>
        <authorList>
            <person name="Won M."/>
            <person name="Lee C.-M."/>
            <person name="Woen H.-Y."/>
            <person name="Kwon S.-W."/>
        </authorList>
    </citation>
    <scope>NUCLEOTIDE SEQUENCE</scope>
    <source>
        <strain evidence="1">5116S-3</strain>
        <plasmid evidence="1">unnamed1</plasmid>
    </source>
</reference>